<dbReference type="InterPro" id="IPR036390">
    <property type="entry name" value="WH_DNA-bd_sf"/>
</dbReference>
<dbReference type="PROSITE" id="PS50931">
    <property type="entry name" value="HTH_LYSR"/>
    <property type="match status" value="1"/>
</dbReference>
<organism evidence="7 8">
    <name type="scientific">Paraburkholderia humisilvae</name>
    <dbReference type="NCBI Taxonomy" id="627669"/>
    <lineage>
        <taxon>Bacteria</taxon>
        <taxon>Pseudomonadati</taxon>
        <taxon>Pseudomonadota</taxon>
        <taxon>Betaproteobacteria</taxon>
        <taxon>Burkholderiales</taxon>
        <taxon>Burkholderiaceae</taxon>
        <taxon>Paraburkholderia</taxon>
    </lineage>
</organism>
<proteinExistence type="inferred from homology"/>
<keyword evidence="3" id="KW-0238">DNA-binding</keyword>
<sequence length="323" mass="34973">MKQNFTVRQGALDGVEAFLSVARHRSFRKAAADLGVTPSAISQAVRVLETRIGAVLFIRTTRSVGLTEAGERFLSRAKPAFEELVAASEVARGLSERPAGLLRLSVPRAIVPILLEPLIASFCKAYPEVEVEIAASKELIDIAAEGFDAGIRLGQYVAADMVAVPLTPPFRLVVVGSPAYFAARSRPTHTDDLRQHACLRWRRSSGALALWSFNDKGRAFEIAVSGPLIASDFPTMLGAAIEGIGIAQLPEPMVAEGLRARKLIHVLEAYAPLTPGVFLYYPSRRQIMPKLRAFIDHVKSRPAGDGKVRGQDGARRAGSRKGR</sequence>
<feature type="compositionally biased region" description="Basic and acidic residues" evidence="5">
    <location>
        <begin position="302"/>
        <end position="315"/>
    </location>
</feature>
<reference evidence="7 8" key="1">
    <citation type="submission" date="2020-04" db="EMBL/GenBank/DDBJ databases">
        <authorList>
            <person name="De Canck E."/>
        </authorList>
    </citation>
    <scope>NUCLEOTIDE SEQUENCE [LARGE SCALE GENOMIC DNA]</scope>
    <source>
        <strain evidence="7 8">LMG 29542</strain>
    </source>
</reference>
<accession>A0A6J5DTA8</accession>
<dbReference type="InterPro" id="IPR036388">
    <property type="entry name" value="WH-like_DNA-bd_sf"/>
</dbReference>
<dbReference type="PANTHER" id="PTHR30537">
    <property type="entry name" value="HTH-TYPE TRANSCRIPTIONAL REGULATOR"/>
    <property type="match status" value="1"/>
</dbReference>
<dbReference type="GO" id="GO:0043565">
    <property type="term" value="F:sequence-specific DNA binding"/>
    <property type="evidence" value="ECO:0007669"/>
    <property type="project" value="TreeGrafter"/>
</dbReference>
<evidence type="ECO:0000256" key="1">
    <source>
        <dbReference type="ARBA" id="ARBA00009437"/>
    </source>
</evidence>
<dbReference type="SUPFAM" id="SSF46785">
    <property type="entry name" value="Winged helix' DNA-binding domain"/>
    <property type="match status" value="1"/>
</dbReference>
<protein>
    <submittedName>
        <fullName evidence="7">HTH-type transcriptional regulator PgrR</fullName>
    </submittedName>
</protein>
<name>A0A6J5DTA8_9BURK</name>
<dbReference type="InterPro" id="IPR005119">
    <property type="entry name" value="LysR_subst-bd"/>
</dbReference>
<dbReference type="AlphaFoldDB" id="A0A6J5DTA8"/>
<evidence type="ECO:0000256" key="4">
    <source>
        <dbReference type="ARBA" id="ARBA00023163"/>
    </source>
</evidence>
<dbReference type="InterPro" id="IPR058163">
    <property type="entry name" value="LysR-type_TF_proteobact-type"/>
</dbReference>
<dbReference type="RefSeq" id="WP_175227275.1">
    <property type="nucleotide sequence ID" value="NZ_CADIKH010000012.1"/>
</dbReference>
<evidence type="ECO:0000259" key="6">
    <source>
        <dbReference type="PROSITE" id="PS50931"/>
    </source>
</evidence>
<dbReference type="CDD" id="cd08474">
    <property type="entry name" value="PBP2_CrgA_like_5"/>
    <property type="match status" value="1"/>
</dbReference>
<dbReference type="FunFam" id="1.10.10.10:FF:000001">
    <property type="entry name" value="LysR family transcriptional regulator"/>
    <property type="match status" value="1"/>
</dbReference>
<dbReference type="GO" id="GO:0003700">
    <property type="term" value="F:DNA-binding transcription factor activity"/>
    <property type="evidence" value="ECO:0007669"/>
    <property type="project" value="InterPro"/>
</dbReference>
<keyword evidence="4" id="KW-0804">Transcription</keyword>
<dbReference type="Gene3D" id="1.10.10.10">
    <property type="entry name" value="Winged helix-like DNA-binding domain superfamily/Winged helix DNA-binding domain"/>
    <property type="match status" value="1"/>
</dbReference>
<feature type="region of interest" description="Disordered" evidence="5">
    <location>
        <begin position="302"/>
        <end position="323"/>
    </location>
</feature>
<comment type="similarity">
    <text evidence="1">Belongs to the LysR transcriptional regulatory family.</text>
</comment>
<keyword evidence="2" id="KW-0805">Transcription regulation</keyword>
<feature type="domain" description="HTH lysR-type" evidence="6">
    <location>
        <begin position="16"/>
        <end position="67"/>
    </location>
</feature>
<dbReference type="Pfam" id="PF03466">
    <property type="entry name" value="LysR_substrate"/>
    <property type="match status" value="1"/>
</dbReference>
<gene>
    <name evidence="7" type="primary">pgrR_12</name>
    <name evidence="7" type="ORF">LMG29542_03035</name>
</gene>
<keyword evidence="8" id="KW-1185">Reference proteome</keyword>
<evidence type="ECO:0000256" key="2">
    <source>
        <dbReference type="ARBA" id="ARBA00023015"/>
    </source>
</evidence>
<dbReference type="Pfam" id="PF00126">
    <property type="entry name" value="HTH_1"/>
    <property type="match status" value="1"/>
</dbReference>
<evidence type="ECO:0000256" key="3">
    <source>
        <dbReference type="ARBA" id="ARBA00023125"/>
    </source>
</evidence>
<evidence type="ECO:0000313" key="8">
    <source>
        <dbReference type="Proteomes" id="UP000494363"/>
    </source>
</evidence>
<dbReference type="SUPFAM" id="SSF53850">
    <property type="entry name" value="Periplasmic binding protein-like II"/>
    <property type="match status" value="1"/>
</dbReference>
<dbReference type="PANTHER" id="PTHR30537:SF1">
    <property type="entry name" value="HTH-TYPE TRANSCRIPTIONAL REGULATOR PGRR"/>
    <property type="match status" value="1"/>
</dbReference>
<dbReference type="Proteomes" id="UP000494363">
    <property type="component" value="Unassembled WGS sequence"/>
</dbReference>
<evidence type="ECO:0000313" key="7">
    <source>
        <dbReference type="EMBL" id="CAB3757218.1"/>
    </source>
</evidence>
<dbReference type="Gene3D" id="3.40.190.290">
    <property type="match status" value="1"/>
</dbReference>
<evidence type="ECO:0000256" key="5">
    <source>
        <dbReference type="SAM" id="MobiDB-lite"/>
    </source>
</evidence>
<dbReference type="GO" id="GO:0006351">
    <property type="term" value="P:DNA-templated transcription"/>
    <property type="evidence" value="ECO:0007669"/>
    <property type="project" value="TreeGrafter"/>
</dbReference>
<dbReference type="EMBL" id="CADIKH010000012">
    <property type="protein sequence ID" value="CAB3757218.1"/>
    <property type="molecule type" value="Genomic_DNA"/>
</dbReference>
<dbReference type="InterPro" id="IPR000847">
    <property type="entry name" value="LysR_HTH_N"/>
</dbReference>